<dbReference type="AlphaFoldDB" id="A0A397H1Z3"/>
<dbReference type="InterPro" id="IPR000719">
    <property type="entry name" value="Prot_kinase_dom"/>
</dbReference>
<dbReference type="OrthoDB" id="6718656at2759"/>
<feature type="domain" description="Protein kinase" evidence="1">
    <location>
        <begin position="106"/>
        <end position="209"/>
    </location>
</feature>
<dbReference type="PROSITE" id="PS50011">
    <property type="entry name" value="PROTEIN_KINASE_DOM"/>
    <property type="match status" value="1"/>
</dbReference>
<evidence type="ECO:0000313" key="3">
    <source>
        <dbReference type="Proteomes" id="UP000266861"/>
    </source>
</evidence>
<keyword evidence="3" id="KW-1185">Reference proteome</keyword>
<dbReference type="GO" id="GO:0004672">
    <property type="term" value="F:protein kinase activity"/>
    <property type="evidence" value="ECO:0007669"/>
    <property type="project" value="InterPro"/>
</dbReference>
<dbReference type="GO" id="GO:0005524">
    <property type="term" value="F:ATP binding"/>
    <property type="evidence" value="ECO:0007669"/>
    <property type="project" value="InterPro"/>
</dbReference>
<protein>
    <recommendedName>
        <fullName evidence="1">Protein kinase domain-containing protein</fullName>
    </recommendedName>
</protein>
<dbReference type="EMBL" id="PQFF01000365">
    <property type="protein sequence ID" value="RHZ55704.1"/>
    <property type="molecule type" value="Genomic_DNA"/>
</dbReference>
<comment type="caution">
    <text evidence="2">The sequence shown here is derived from an EMBL/GenBank/DDBJ whole genome shotgun (WGS) entry which is preliminary data.</text>
</comment>
<dbReference type="Gene3D" id="1.10.510.10">
    <property type="entry name" value="Transferase(Phosphotransferase) domain 1"/>
    <property type="match status" value="1"/>
</dbReference>
<sequence>MSSDKICQKCNQEFNDFEERWRKPCNSKHCQNDFDKWTSGKFNEKINAIKKKYIYDWYKLCNSKHFRDDFGKWASGNNAIDKLIQDAQINATDEYRVIEWIPYDRFKDIKEIVKGGFGTIYKAKWIDGSIMRWGVENQRWLRGGQDDVALKKFDDNFARLNEMVIHLKTWNEFSSIRIYGITQDPEANEYKMVLHYMSNGNLRLFEKGF</sequence>
<organism evidence="2 3">
    <name type="scientific">Diversispora epigaea</name>
    <dbReference type="NCBI Taxonomy" id="1348612"/>
    <lineage>
        <taxon>Eukaryota</taxon>
        <taxon>Fungi</taxon>
        <taxon>Fungi incertae sedis</taxon>
        <taxon>Mucoromycota</taxon>
        <taxon>Glomeromycotina</taxon>
        <taxon>Glomeromycetes</taxon>
        <taxon>Diversisporales</taxon>
        <taxon>Diversisporaceae</taxon>
        <taxon>Diversispora</taxon>
    </lineage>
</organism>
<evidence type="ECO:0000259" key="1">
    <source>
        <dbReference type="PROSITE" id="PS50011"/>
    </source>
</evidence>
<dbReference type="InterPro" id="IPR011009">
    <property type="entry name" value="Kinase-like_dom_sf"/>
</dbReference>
<reference evidence="2 3" key="1">
    <citation type="submission" date="2018-08" db="EMBL/GenBank/DDBJ databases">
        <title>Genome and evolution of the arbuscular mycorrhizal fungus Diversispora epigaea (formerly Glomus versiforme) and its bacterial endosymbionts.</title>
        <authorList>
            <person name="Sun X."/>
            <person name="Fei Z."/>
            <person name="Harrison M."/>
        </authorList>
    </citation>
    <scope>NUCLEOTIDE SEQUENCE [LARGE SCALE GENOMIC DNA]</scope>
    <source>
        <strain evidence="2 3">IT104</strain>
    </source>
</reference>
<proteinExistence type="predicted"/>
<gene>
    <name evidence="2" type="ORF">Glove_411g18</name>
</gene>
<evidence type="ECO:0000313" key="2">
    <source>
        <dbReference type="EMBL" id="RHZ55704.1"/>
    </source>
</evidence>
<dbReference type="Proteomes" id="UP000266861">
    <property type="component" value="Unassembled WGS sequence"/>
</dbReference>
<name>A0A397H1Z3_9GLOM</name>
<accession>A0A397H1Z3</accession>
<dbReference type="SUPFAM" id="SSF56112">
    <property type="entry name" value="Protein kinase-like (PK-like)"/>
    <property type="match status" value="1"/>
</dbReference>